<protein>
    <submittedName>
        <fullName evidence="1">Uncharacterized protein</fullName>
    </submittedName>
</protein>
<proteinExistence type="predicted"/>
<dbReference type="EMBL" id="JAPUUL010000040">
    <property type="protein sequence ID" value="KAJ8133156.1"/>
    <property type="molecule type" value="Genomic_DNA"/>
</dbReference>
<accession>A0ACC2K0H9</accession>
<organism evidence="1 2">
    <name type="scientific">Lasiodiplodia mahajangana</name>
    <dbReference type="NCBI Taxonomy" id="1108764"/>
    <lineage>
        <taxon>Eukaryota</taxon>
        <taxon>Fungi</taxon>
        <taxon>Dikarya</taxon>
        <taxon>Ascomycota</taxon>
        <taxon>Pezizomycotina</taxon>
        <taxon>Dothideomycetes</taxon>
        <taxon>Dothideomycetes incertae sedis</taxon>
        <taxon>Botryosphaeriales</taxon>
        <taxon>Botryosphaeriaceae</taxon>
        <taxon>Lasiodiplodia</taxon>
    </lineage>
</organism>
<sequence length="525" mass="59203">MSSQTSQAPLYDDMIHVSSRPDIRLLQFLPCKNTVKHARFRLIKTSLQDAPPFTALSYVWGDPRKAEAVTVNNIRVPVTINLINALSHIEYLFDTIDTSSNGSFLWVDALCINQEDLNEKGHQVALMGNIYRSATRVVAWLGEEDEYTELAIRIIEEIGAAMPPDFTLGGVPSVDWLGALPHVWSRGEDVPDEVFNRPLEAVENFMKRPYWSRSWIVQEIVLAREDPVFMIGKMVLKYPVLERLMFLWDGILESSVIPYESRLAILSALSPRGSSLSSIYWLRNVVRKDSGGIGRMRHDWPQGILQMAADGMLATDPRDSIFAFYGLGLTSLVPDYTASVGFIYSAFAKEAIQLGLCSQVWQYSGIELTRKTEKSPYSLPSWVPDLPSIAHLHDTVPPLFSQNFIANKGLDSRRLDIDDNSHLLCSGYSVDSVSKLFERQIDAKVFIKGIITELESSWYHQNSKTPRTPVSTLLRTILVDCANMAERKRLMDDKSPFIQYCVEFLRIFAQKDGDFKSQGPIALPG</sequence>
<comment type="caution">
    <text evidence="1">The sequence shown here is derived from an EMBL/GenBank/DDBJ whole genome shotgun (WGS) entry which is preliminary data.</text>
</comment>
<gene>
    <name evidence="1" type="ORF">O1611_g468</name>
</gene>
<evidence type="ECO:0000313" key="2">
    <source>
        <dbReference type="Proteomes" id="UP001153332"/>
    </source>
</evidence>
<keyword evidence="2" id="KW-1185">Reference proteome</keyword>
<name>A0ACC2K0H9_9PEZI</name>
<dbReference type="Proteomes" id="UP001153332">
    <property type="component" value="Unassembled WGS sequence"/>
</dbReference>
<evidence type="ECO:0000313" key="1">
    <source>
        <dbReference type="EMBL" id="KAJ8133156.1"/>
    </source>
</evidence>
<reference evidence="1" key="1">
    <citation type="submission" date="2022-12" db="EMBL/GenBank/DDBJ databases">
        <title>Genome Sequence of Lasiodiplodia mahajangana.</title>
        <authorList>
            <person name="Buettner E."/>
        </authorList>
    </citation>
    <scope>NUCLEOTIDE SEQUENCE</scope>
    <source>
        <strain evidence="1">VT137</strain>
    </source>
</reference>